<evidence type="ECO:0000313" key="1">
    <source>
        <dbReference type="EMBL" id="GJT92664.1"/>
    </source>
</evidence>
<dbReference type="PANTHER" id="PTHR47150:SF6">
    <property type="entry name" value="OS01G0872900 PROTEIN"/>
    <property type="match status" value="1"/>
</dbReference>
<dbReference type="EMBL" id="BQNB010020131">
    <property type="protein sequence ID" value="GJT92664.1"/>
    <property type="molecule type" value="Genomic_DNA"/>
</dbReference>
<dbReference type="PANTHER" id="PTHR47150">
    <property type="entry name" value="OS12G0169200 PROTEIN"/>
    <property type="match status" value="1"/>
</dbReference>
<name>A0ABQ5HXX6_9ASTR</name>
<dbReference type="InterPro" id="IPR006912">
    <property type="entry name" value="Harbinger_derived_prot"/>
</dbReference>
<proteinExistence type="predicted"/>
<protein>
    <submittedName>
        <fullName evidence="1">Zinc finger, CCHC-type containing protein</fullName>
    </submittedName>
</protein>
<reference evidence="1" key="2">
    <citation type="submission" date="2022-01" db="EMBL/GenBank/DDBJ databases">
        <authorList>
            <person name="Yamashiro T."/>
            <person name="Shiraishi A."/>
            <person name="Satake H."/>
            <person name="Nakayama K."/>
        </authorList>
    </citation>
    <scope>NUCLEOTIDE SEQUENCE</scope>
</reference>
<keyword evidence="2" id="KW-1185">Reference proteome</keyword>
<comment type="caution">
    <text evidence="1">The sequence shown here is derived from an EMBL/GenBank/DDBJ whole genome shotgun (WGS) entry which is preliminary data.</text>
</comment>
<dbReference type="Pfam" id="PF04827">
    <property type="entry name" value="Plant_tran"/>
    <property type="match status" value="1"/>
</dbReference>
<sequence>MLGSIDCMHWKWIKRPKSLHGQFKRRDKKYSTIMLDAVANQQLWFWHAYFGVPGANNDLNVLYGSPLFDDLLLDKVLEAPFVVNGKTYVKGYYLAGGIYPQLSTFVKVFTIARDQKTMKFKRVQESARKDIEKAFGVLQDKTNQEMTLLCDINPMIDEVRVLVRCISIRNSHPPGKPDIKWGLEMVLQDQQDPDIGLGTLVLGIMEANVIGTILLIFDLIPFSGGMGEEKRRRTIVLKNVELKGQILQWYKVSVRVIDDTDSASLLLYEDMFLKLINIPCYKMIEQYK</sequence>
<reference evidence="1" key="1">
    <citation type="journal article" date="2022" name="Int. J. Mol. Sci.">
        <title>Draft Genome of Tanacetum Coccineum: Genomic Comparison of Closely Related Tanacetum-Family Plants.</title>
        <authorList>
            <person name="Yamashiro T."/>
            <person name="Shiraishi A."/>
            <person name="Nakayama K."/>
            <person name="Satake H."/>
        </authorList>
    </citation>
    <scope>NUCLEOTIDE SEQUENCE</scope>
</reference>
<accession>A0ABQ5HXX6</accession>
<organism evidence="1 2">
    <name type="scientific">Tanacetum coccineum</name>
    <dbReference type="NCBI Taxonomy" id="301880"/>
    <lineage>
        <taxon>Eukaryota</taxon>
        <taxon>Viridiplantae</taxon>
        <taxon>Streptophyta</taxon>
        <taxon>Embryophyta</taxon>
        <taxon>Tracheophyta</taxon>
        <taxon>Spermatophyta</taxon>
        <taxon>Magnoliopsida</taxon>
        <taxon>eudicotyledons</taxon>
        <taxon>Gunneridae</taxon>
        <taxon>Pentapetalae</taxon>
        <taxon>asterids</taxon>
        <taxon>campanulids</taxon>
        <taxon>Asterales</taxon>
        <taxon>Asteraceae</taxon>
        <taxon>Asteroideae</taxon>
        <taxon>Anthemideae</taxon>
        <taxon>Anthemidinae</taxon>
        <taxon>Tanacetum</taxon>
    </lineage>
</organism>
<evidence type="ECO:0000313" key="2">
    <source>
        <dbReference type="Proteomes" id="UP001151760"/>
    </source>
</evidence>
<gene>
    <name evidence="1" type="ORF">Tco_1081509</name>
</gene>
<dbReference type="Proteomes" id="UP001151760">
    <property type="component" value="Unassembled WGS sequence"/>
</dbReference>